<dbReference type="PRINTS" id="PR01415">
    <property type="entry name" value="ANKYRIN"/>
</dbReference>
<feature type="repeat" description="ANK" evidence="3">
    <location>
        <begin position="132"/>
        <end position="164"/>
    </location>
</feature>
<evidence type="ECO:0000256" key="4">
    <source>
        <dbReference type="SAM" id="MobiDB-lite"/>
    </source>
</evidence>
<organism evidence="5 6">
    <name type="scientific">Methylorubrum extorquens (strain CM4 / NCIMB 13688)</name>
    <name type="common">Methylobacterium extorquens</name>
    <dbReference type="NCBI Taxonomy" id="440085"/>
    <lineage>
        <taxon>Bacteria</taxon>
        <taxon>Pseudomonadati</taxon>
        <taxon>Pseudomonadota</taxon>
        <taxon>Alphaproteobacteria</taxon>
        <taxon>Hyphomicrobiales</taxon>
        <taxon>Methylobacteriaceae</taxon>
        <taxon>Methylorubrum</taxon>
    </lineage>
</organism>
<evidence type="ECO:0000256" key="1">
    <source>
        <dbReference type="ARBA" id="ARBA00022737"/>
    </source>
</evidence>
<reference evidence="6" key="1">
    <citation type="submission" date="2008-12" db="EMBL/GenBank/DDBJ databases">
        <title>Complete sequence of chromosome of Methylobacterium chloromethanicum CM4.</title>
        <authorList>
            <consortium name="US DOE Joint Genome Institute"/>
            <person name="Lucas S."/>
            <person name="Copeland A."/>
            <person name="Lapidus A."/>
            <person name="Glavina del Rio T."/>
            <person name="Dalin E."/>
            <person name="Tice H."/>
            <person name="Bruce D."/>
            <person name="Goodwin L."/>
            <person name="Pitluck S."/>
            <person name="Chertkov O."/>
            <person name="Brettin T."/>
            <person name="Detter J.C."/>
            <person name="Han C."/>
            <person name="Larimer F."/>
            <person name="Land M."/>
            <person name="Hauser L."/>
            <person name="Kyrpides N."/>
            <person name="Mikhailova N."/>
            <person name="Marx C."/>
            <person name="Richardson P."/>
        </authorList>
    </citation>
    <scope>NUCLEOTIDE SEQUENCE [LARGE SCALE GENOMIC DNA]</scope>
    <source>
        <strain evidence="6">CM4 / NCIMB 13688</strain>
    </source>
</reference>
<evidence type="ECO:0000256" key="2">
    <source>
        <dbReference type="ARBA" id="ARBA00023043"/>
    </source>
</evidence>
<dbReference type="PANTHER" id="PTHR24171">
    <property type="entry name" value="ANKYRIN REPEAT DOMAIN-CONTAINING PROTEIN 39-RELATED"/>
    <property type="match status" value="1"/>
</dbReference>
<dbReference type="InterPro" id="IPR002110">
    <property type="entry name" value="Ankyrin_rpt"/>
</dbReference>
<keyword evidence="2 3" id="KW-0040">ANK repeat</keyword>
<dbReference type="HOGENOM" id="CLU_000134_18_1_5"/>
<feature type="repeat" description="ANK" evidence="3">
    <location>
        <begin position="66"/>
        <end position="98"/>
    </location>
</feature>
<dbReference type="SUPFAM" id="SSF48403">
    <property type="entry name" value="Ankyrin repeat"/>
    <property type="match status" value="1"/>
</dbReference>
<dbReference type="Pfam" id="PF12796">
    <property type="entry name" value="Ank_2"/>
    <property type="match status" value="1"/>
</dbReference>
<dbReference type="PROSITE" id="PS50088">
    <property type="entry name" value="ANK_REPEAT"/>
    <property type="match status" value="3"/>
</dbReference>
<accession>B7KN91</accession>
<protein>
    <submittedName>
        <fullName evidence="5">Ankyrin</fullName>
    </submittedName>
</protein>
<dbReference type="AlphaFoldDB" id="B7KN91"/>
<dbReference type="SMART" id="SM00248">
    <property type="entry name" value="ANK"/>
    <property type="match status" value="3"/>
</dbReference>
<dbReference type="Gene3D" id="1.25.40.20">
    <property type="entry name" value="Ankyrin repeat-containing domain"/>
    <property type="match status" value="1"/>
</dbReference>
<proteinExistence type="predicted"/>
<reference evidence="5 6" key="2">
    <citation type="journal article" date="2012" name="J. Bacteriol.">
        <title>Complete genome sequences of six strains of the genus Methylobacterium.</title>
        <authorList>
            <person name="Marx C.J."/>
            <person name="Bringel F."/>
            <person name="Chistoserdova L."/>
            <person name="Moulin L."/>
            <person name="Farhan Ul Haque M."/>
            <person name="Fleischman D.E."/>
            <person name="Gruffaz C."/>
            <person name="Jourand P."/>
            <person name="Knief C."/>
            <person name="Lee M.C."/>
            <person name="Muller E.E."/>
            <person name="Nadalig T."/>
            <person name="Peyraud R."/>
            <person name="Roselli S."/>
            <person name="Russ L."/>
            <person name="Goodwin L.A."/>
            <person name="Ivanova N."/>
            <person name="Kyrpides N."/>
            <person name="Lajus A."/>
            <person name="Land M.L."/>
            <person name="Medigue C."/>
            <person name="Mikhailova N."/>
            <person name="Nolan M."/>
            <person name="Woyke T."/>
            <person name="Stolyar S."/>
            <person name="Vorholt J.A."/>
            <person name="Vuilleumier S."/>
        </authorList>
    </citation>
    <scope>NUCLEOTIDE SEQUENCE [LARGE SCALE GENOMIC DNA]</scope>
    <source>
        <strain evidence="6">CM4 / NCIMB 13688</strain>
    </source>
</reference>
<keyword evidence="1" id="KW-0677">Repeat</keyword>
<dbReference type="EMBL" id="CP001298">
    <property type="protein sequence ID" value="ACK85208.1"/>
    <property type="molecule type" value="Genomic_DNA"/>
</dbReference>
<dbReference type="KEGG" id="mch:Mchl_4432"/>
<feature type="repeat" description="ANK" evidence="3">
    <location>
        <begin position="99"/>
        <end position="131"/>
    </location>
</feature>
<dbReference type="Proteomes" id="UP000002385">
    <property type="component" value="Chromosome"/>
</dbReference>
<name>B7KN91_METC4</name>
<evidence type="ECO:0000313" key="6">
    <source>
        <dbReference type="Proteomes" id="UP000002385"/>
    </source>
</evidence>
<gene>
    <name evidence="5" type="ordered locus">Mchl_4432</name>
</gene>
<feature type="region of interest" description="Disordered" evidence="4">
    <location>
        <begin position="158"/>
        <end position="195"/>
    </location>
</feature>
<dbReference type="PROSITE" id="PS50297">
    <property type="entry name" value="ANK_REP_REGION"/>
    <property type="match status" value="2"/>
</dbReference>
<evidence type="ECO:0000313" key="5">
    <source>
        <dbReference type="EMBL" id="ACK85208.1"/>
    </source>
</evidence>
<dbReference type="InterPro" id="IPR036770">
    <property type="entry name" value="Ankyrin_rpt-contain_sf"/>
</dbReference>
<evidence type="ECO:0000256" key="3">
    <source>
        <dbReference type="PROSITE-ProRule" id="PRU00023"/>
    </source>
</evidence>
<sequence>MHGTNPVPKLPKKILMQADPNAAPPALDDETLAFAARLFQYARMGHAEELAELFGQGLPANLRNDKGDSLLMLAAYNGQAATARVILEAGGDPELANDRGQTPLAGAAFKGDADIARLLLEHGAQVDGAGDGTRTALMVAAMFDRTEIVDLLLAQGADPSRRDASGMSAADMARQMGAQNTPAQLERAQGDRQAG</sequence>